<sequence>MIPLTALAFILLSSCCTTPKPPPACEHLTITGLIDGSERFTFTPAGVKWTHLHWSEPDDLTFDGIPWYNPRKSPALWSKYATLDLPHARITQRQGRDLVALEPTADGFILYFDDSPNDAAAYSVTLAIPKKVEGKR</sequence>
<keyword evidence="2" id="KW-1185">Reference proteome</keyword>
<evidence type="ECO:0000313" key="1">
    <source>
        <dbReference type="EMBL" id="MFC5454046.1"/>
    </source>
</evidence>
<name>A0ABW0KMC0_9BACT</name>
<evidence type="ECO:0000313" key="2">
    <source>
        <dbReference type="Proteomes" id="UP001596052"/>
    </source>
</evidence>
<organism evidence="1 2">
    <name type="scientific">Prosthecobacter fluviatilis</name>
    <dbReference type="NCBI Taxonomy" id="445931"/>
    <lineage>
        <taxon>Bacteria</taxon>
        <taxon>Pseudomonadati</taxon>
        <taxon>Verrucomicrobiota</taxon>
        <taxon>Verrucomicrobiia</taxon>
        <taxon>Verrucomicrobiales</taxon>
        <taxon>Verrucomicrobiaceae</taxon>
        <taxon>Prosthecobacter</taxon>
    </lineage>
</organism>
<proteinExistence type="predicted"/>
<dbReference type="RefSeq" id="WP_377163718.1">
    <property type="nucleotide sequence ID" value="NZ_JBHSMQ010000001.1"/>
</dbReference>
<protein>
    <submittedName>
        <fullName evidence="1">Uncharacterized protein</fullName>
    </submittedName>
</protein>
<accession>A0ABW0KMC0</accession>
<dbReference type="EMBL" id="JBHSMQ010000001">
    <property type="protein sequence ID" value="MFC5454046.1"/>
    <property type="molecule type" value="Genomic_DNA"/>
</dbReference>
<comment type="caution">
    <text evidence="1">The sequence shown here is derived from an EMBL/GenBank/DDBJ whole genome shotgun (WGS) entry which is preliminary data.</text>
</comment>
<dbReference type="Proteomes" id="UP001596052">
    <property type="component" value="Unassembled WGS sequence"/>
</dbReference>
<reference evidence="2" key="1">
    <citation type="journal article" date="2019" name="Int. J. Syst. Evol. Microbiol.">
        <title>The Global Catalogue of Microorganisms (GCM) 10K type strain sequencing project: providing services to taxonomists for standard genome sequencing and annotation.</title>
        <authorList>
            <consortium name="The Broad Institute Genomics Platform"/>
            <consortium name="The Broad Institute Genome Sequencing Center for Infectious Disease"/>
            <person name="Wu L."/>
            <person name="Ma J."/>
        </authorList>
    </citation>
    <scope>NUCLEOTIDE SEQUENCE [LARGE SCALE GENOMIC DNA]</scope>
    <source>
        <strain evidence="2">CGMCC 4.1469</strain>
    </source>
</reference>
<gene>
    <name evidence="1" type="ORF">ACFQDI_04180</name>
</gene>